<evidence type="ECO:0000313" key="3">
    <source>
        <dbReference type="Proteomes" id="UP000525652"/>
    </source>
</evidence>
<reference evidence="2 3" key="1">
    <citation type="submission" date="2020-07" db="EMBL/GenBank/DDBJ databases">
        <authorList>
            <person name="Feng X."/>
        </authorList>
    </citation>
    <scope>NUCLEOTIDE SEQUENCE [LARGE SCALE GENOMIC DNA]</scope>
    <source>
        <strain evidence="2 3">JCM14086</strain>
    </source>
</reference>
<gene>
    <name evidence="2" type="ORF">H5P30_13555</name>
</gene>
<comment type="caution">
    <text evidence="2">The sequence shown here is derived from an EMBL/GenBank/DDBJ whole genome shotgun (WGS) entry which is preliminary data.</text>
</comment>
<sequence length="416" mass="46391">MVIALSLMAFILLILISLTAFISVENRHSVAVRTTLKARQNAQLSLILAVGELQKYAGEDQRATARADISSANSANPFWTGIWNSNNASQSPAWLVSGNESLSPSDPNYQKPSLALPDPTPPYDTIWLIDHSVNDPADRVKVPTVDIQDSNGNSTGKIAYWVGDEGIKAKFNIDSEYNTPTSSQSGSPTTLTYQFGINEMDTQFSSLNIEEDPRTGRAISLSDISLLANDTTIAQIYRHDLTAYNQGLLTDVLHGGLKKDLTFAFENNSIYQIAFGANANDPKRFLIDNLKDPDGNFTGPNWDILRDYYNLYKDVSNNRIEIRRPAPDLYSPIRSEYTPYNQGYVAWNDNDIYHRNNPLNPVISRLQLDFALRTVSDSDDKFEVFLDVRPSVGLYNPYNNKRSSRGEGRSSDLNDG</sequence>
<dbReference type="Proteomes" id="UP000525652">
    <property type="component" value="Unassembled WGS sequence"/>
</dbReference>
<dbReference type="AlphaFoldDB" id="A0A7X1B1M3"/>
<feature type="compositionally biased region" description="Basic and acidic residues" evidence="1">
    <location>
        <begin position="404"/>
        <end position="416"/>
    </location>
</feature>
<accession>A0A7X1B1M3</accession>
<protein>
    <submittedName>
        <fullName evidence="2">Uncharacterized protein</fullName>
    </submittedName>
</protein>
<name>A0A7X1B1M3_9BACT</name>
<dbReference type="RefSeq" id="WP_185693468.1">
    <property type="nucleotide sequence ID" value="NZ_JACHVA010000101.1"/>
</dbReference>
<dbReference type="EMBL" id="JACHVA010000101">
    <property type="protein sequence ID" value="MBC2602805.1"/>
    <property type="molecule type" value="Genomic_DNA"/>
</dbReference>
<proteinExistence type="predicted"/>
<evidence type="ECO:0000313" key="2">
    <source>
        <dbReference type="EMBL" id="MBC2602805.1"/>
    </source>
</evidence>
<evidence type="ECO:0000256" key="1">
    <source>
        <dbReference type="SAM" id="MobiDB-lite"/>
    </source>
</evidence>
<organism evidence="2 3">
    <name type="scientific">Puniceicoccus vermicola</name>
    <dbReference type="NCBI Taxonomy" id="388746"/>
    <lineage>
        <taxon>Bacteria</taxon>
        <taxon>Pseudomonadati</taxon>
        <taxon>Verrucomicrobiota</taxon>
        <taxon>Opitutia</taxon>
        <taxon>Puniceicoccales</taxon>
        <taxon>Puniceicoccaceae</taxon>
        <taxon>Puniceicoccus</taxon>
    </lineage>
</organism>
<keyword evidence="3" id="KW-1185">Reference proteome</keyword>
<feature type="region of interest" description="Disordered" evidence="1">
    <location>
        <begin position="396"/>
        <end position="416"/>
    </location>
</feature>